<reference evidence="1 2" key="1">
    <citation type="submission" date="2023-08" db="EMBL/GenBank/DDBJ databases">
        <title>Black Yeasts Isolated from many extreme environments.</title>
        <authorList>
            <person name="Coleine C."/>
            <person name="Stajich J.E."/>
            <person name="Selbmann L."/>
        </authorList>
    </citation>
    <scope>NUCLEOTIDE SEQUENCE [LARGE SCALE GENOMIC DNA]</scope>
    <source>
        <strain evidence="1 2">CCFEE 5910</strain>
    </source>
</reference>
<evidence type="ECO:0008006" key="3">
    <source>
        <dbReference type="Google" id="ProtNLM"/>
    </source>
</evidence>
<keyword evidence="2" id="KW-1185">Reference proteome</keyword>
<dbReference type="AlphaFoldDB" id="A0AAN7Y4K7"/>
<proteinExistence type="predicted"/>
<dbReference type="InterPro" id="IPR025633">
    <property type="entry name" value="DUF4291"/>
</dbReference>
<dbReference type="EMBL" id="JAVRRJ010000007">
    <property type="protein sequence ID" value="KAK5082702.1"/>
    <property type="molecule type" value="Genomic_DNA"/>
</dbReference>
<name>A0AAN7Y4K7_9EURO</name>
<sequence length="207" mass="24105">MTLNTQKSNKPAQHCQIRAVYDDDTITVYQAYNSGIATAAVEAQRLDASPLFKPARMTWIKPSWNWMMYSYKDSNQNNVLALKVKREFFEELLRRSVESESDETRRDGEQVRVQWDPERNVRCGKLDVSRRVRSIQIGIPRGLKERWVEDSITQIEDVTERARQLKKVLDENTVIDVEELVRAGLLPVERVYTLPEDIERILGITHS</sequence>
<organism evidence="1 2">
    <name type="scientific">Lithohypha guttulata</name>
    <dbReference type="NCBI Taxonomy" id="1690604"/>
    <lineage>
        <taxon>Eukaryota</taxon>
        <taxon>Fungi</taxon>
        <taxon>Dikarya</taxon>
        <taxon>Ascomycota</taxon>
        <taxon>Pezizomycotina</taxon>
        <taxon>Eurotiomycetes</taxon>
        <taxon>Chaetothyriomycetidae</taxon>
        <taxon>Chaetothyriales</taxon>
        <taxon>Trichomeriaceae</taxon>
        <taxon>Lithohypha</taxon>
    </lineage>
</organism>
<comment type="caution">
    <text evidence="1">The sequence shown here is derived from an EMBL/GenBank/DDBJ whole genome shotgun (WGS) entry which is preliminary data.</text>
</comment>
<dbReference type="PANTHER" id="PTHR38567">
    <property type="entry name" value="DUF4291 DOMAIN-CONTAINING PROTEIN"/>
    <property type="match status" value="1"/>
</dbReference>
<gene>
    <name evidence="1" type="ORF">LTR05_006582</name>
</gene>
<evidence type="ECO:0000313" key="1">
    <source>
        <dbReference type="EMBL" id="KAK5082702.1"/>
    </source>
</evidence>
<evidence type="ECO:0000313" key="2">
    <source>
        <dbReference type="Proteomes" id="UP001309876"/>
    </source>
</evidence>
<accession>A0AAN7Y4K7</accession>
<dbReference type="PANTHER" id="PTHR38567:SF1">
    <property type="entry name" value="DUF4291 DOMAIN-CONTAINING PROTEIN"/>
    <property type="match status" value="1"/>
</dbReference>
<dbReference type="Proteomes" id="UP001309876">
    <property type="component" value="Unassembled WGS sequence"/>
</dbReference>
<protein>
    <recommendedName>
        <fullName evidence="3">DUF4291 domain-containing protein</fullName>
    </recommendedName>
</protein>
<dbReference type="Pfam" id="PF14124">
    <property type="entry name" value="DUF4291"/>
    <property type="match status" value="1"/>
</dbReference>